<dbReference type="SUPFAM" id="SSF53756">
    <property type="entry name" value="UDP-Glycosyltransferase/glycogen phosphorylase"/>
    <property type="match status" value="1"/>
</dbReference>
<dbReference type="EMBL" id="CP109831">
    <property type="protein sequence ID" value="UYU18320.1"/>
    <property type="molecule type" value="Genomic_DNA"/>
</dbReference>
<name>A0AAX3E898_9EURY</name>
<dbReference type="PIRSF" id="PIRSF005357">
    <property type="entry name" value="UCP005357"/>
    <property type="match status" value="1"/>
</dbReference>
<evidence type="ECO:0000313" key="2">
    <source>
        <dbReference type="Proteomes" id="UP001156196"/>
    </source>
</evidence>
<dbReference type="Proteomes" id="UP001156196">
    <property type="component" value="Chromosome"/>
</dbReference>
<dbReference type="PANTHER" id="PTHR39662">
    <property type="entry name" value="DUF354 DOMAIN-CONTAINING PROTEIN-RELATED"/>
    <property type="match status" value="1"/>
</dbReference>
<dbReference type="GeneID" id="4848090"/>
<reference evidence="1" key="1">
    <citation type="submission" date="2022-10" db="EMBL/GenBank/DDBJ databases">
        <title>Complete genome of Methanoculleus submarinus DSM 15122.</title>
        <authorList>
            <person name="Chen S.-C."/>
            <person name="Lai S.-J."/>
            <person name="You Y.-T."/>
        </authorList>
    </citation>
    <scope>NUCLEOTIDE SEQUENCE</scope>
    <source>
        <strain evidence="1">DSM 15122</strain>
    </source>
</reference>
<evidence type="ECO:0000313" key="1">
    <source>
        <dbReference type="EMBL" id="UYU18320.1"/>
    </source>
</evidence>
<organism evidence="1 2">
    <name type="scientific">Methanoculleus submarinus</name>
    <dbReference type="NCBI Taxonomy" id="204050"/>
    <lineage>
        <taxon>Archaea</taxon>
        <taxon>Methanobacteriati</taxon>
        <taxon>Methanobacteriota</taxon>
        <taxon>Stenosarchaea group</taxon>
        <taxon>Methanomicrobia</taxon>
        <taxon>Methanomicrobiales</taxon>
        <taxon>Methanomicrobiaceae</taxon>
        <taxon>Methanoculleus</taxon>
    </lineage>
</organism>
<dbReference type="GeneID" id="76731530"/>
<dbReference type="AlphaFoldDB" id="A0AAX3E898"/>
<dbReference type="InterPro" id="IPR007152">
    <property type="entry name" value="DUF354"/>
</dbReference>
<protein>
    <submittedName>
        <fullName evidence="1">DUF354 domain-containing protein</fullName>
    </submittedName>
</protein>
<dbReference type="RefSeq" id="WP_011843803.1">
    <property type="nucleotide sequence ID" value="NZ_CP109831.1"/>
</dbReference>
<dbReference type="Pfam" id="PF04007">
    <property type="entry name" value="DUF354"/>
    <property type="match status" value="1"/>
</dbReference>
<dbReference type="PANTHER" id="PTHR39662:SF1">
    <property type="entry name" value="DUF354 DOMAIN-CONTAINING PROTEIN"/>
    <property type="match status" value="1"/>
</dbReference>
<dbReference type="Gene3D" id="3.40.50.2000">
    <property type="entry name" value="Glycogen Phosphorylase B"/>
    <property type="match status" value="1"/>
</dbReference>
<accession>A0AAX3E898</accession>
<keyword evidence="2" id="KW-1185">Reference proteome</keyword>
<proteinExistence type="predicted"/>
<sequence>MRLLIDMGHPGHVHLFKNFIREMRYRGHEVKITARDKEITLQLLRRYGFNFVQTGSGKTGNTNLIWEWISRSIEVFKISRKFRPDILLGVGNPSIAHAAMMLRKPSVIFTDTEHAKFGNRVTFPFASVICTPSCYCDDIGPKQVRYNGYHELAYLHPNHFIPNPAVLTELDLAEGDPFIIVRFVSWQASHDVGQHGLTLDTKRKAIHEFEKYGRVFITSEKPLPDEFENYRISVSPEKMHDLLYYATLLYGESATMASECAVLGTHAIFCDFAGRGYTDEEEREYDLVYNFKLDGLSQTESIQKALELLQDPDLKEKGREKRKRLLSDKVDVTAFLVWFIVNYPQSFTMMKEHSGVQYSCASISGDTP</sequence>
<dbReference type="KEGG" id="msum:OH143_11520"/>
<gene>
    <name evidence="1" type="ORF">OH143_11520</name>
</gene>